<dbReference type="SUPFAM" id="SSF49464">
    <property type="entry name" value="Carboxypeptidase regulatory domain-like"/>
    <property type="match status" value="1"/>
</dbReference>
<dbReference type="RefSeq" id="WP_201429132.1">
    <property type="nucleotide sequence ID" value="NZ_JAEQBW010000001.1"/>
</dbReference>
<dbReference type="PANTHER" id="PTHR30069">
    <property type="entry name" value="TONB-DEPENDENT OUTER MEMBRANE RECEPTOR"/>
    <property type="match status" value="1"/>
</dbReference>
<evidence type="ECO:0000256" key="5">
    <source>
        <dbReference type="ARBA" id="ARBA00022729"/>
    </source>
</evidence>
<dbReference type="PANTHER" id="PTHR30069:SF29">
    <property type="entry name" value="HEMOGLOBIN AND HEMOGLOBIN-HAPTOGLOBIN-BINDING PROTEIN 1-RELATED"/>
    <property type="match status" value="1"/>
</dbReference>
<keyword evidence="3 8" id="KW-1134">Transmembrane beta strand</keyword>
<evidence type="ECO:0000256" key="2">
    <source>
        <dbReference type="ARBA" id="ARBA00022448"/>
    </source>
</evidence>
<accession>A0A935C821</accession>
<dbReference type="GO" id="GO:0009279">
    <property type="term" value="C:cell outer membrane"/>
    <property type="evidence" value="ECO:0007669"/>
    <property type="project" value="UniProtKB-SubCell"/>
</dbReference>
<proteinExistence type="inferred from homology"/>
<evidence type="ECO:0000256" key="1">
    <source>
        <dbReference type="ARBA" id="ARBA00004571"/>
    </source>
</evidence>
<comment type="subcellular location">
    <subcellularLocation>
        <location evidence="1 8">Cell outer membrane</location>
        <topology evidence="1 8">Multi-pass membrane protein</topology>
    </subcellularLocation>
</comment>
<evidence type="ECO:0000256" key="4">
    <source>
        <dbReference type="ARBA" id="ARBA00022692"/>
    </source>
</evidence>
<evidence type="ECO:0000259" key="11">
    <source>
        <dbReference type="Pfam" id="PF16344"/>
    </source>
</evidence>
<evidence type="ECO:0000256" key="8">
    <source>
        <dbReference type="PROSITE-ProRule" id="PRU01360"/>
    </source>
</evidence>
<evidence type="ECO:0000256" key="3">
    <source>
        <dbReference type="ARBA" id="ARBA00022452"/>
    </source>
</evidence>
<organism evidence="12 13">
    <name type="scientific">Marivirga aurantiaca</name>
    <dbReference type="NCBI Taxonomy" id="2802615"/>
    <lineage>
        <taxon>Bacteria</taxon>
        <taxon>Pseudomonadati</taxon>
        <taxon>Bacteroidota</taxon>
        <taxon>Cytophagia</taxon>
        <taxon>Cytophagales</taxon>
        <taxon>Marivirgaceae</taxon>
        <taxon>Marivirga</taxon>
    </lineage>
</organism>
<evidence type="ECO:0000256" key="9">
    <source>
        <dbReference type="SAM" id="SignalP"/>
    </source>
</evidence>
<dbReference type="GO" id="GO:0044718">
    <property type="term" value="P:siderophore transmembrane transport"/>
    <property type="evidence" value="ECO:0007669"/>
    <property type="project" value="TreeGrafter"/>
</dbReference>
<feature type="domain" description="TonB-dependent receptor plug" evidence="10">
    <location>
        <begin position="245"/>
        <end position="325"/>
    </location>
</feature>
<keyword evidence="12" id="KW-0675">Receptor</keyword>
<comment type="similarity">
    <text evidence="8">Belongs to the TonB-dependent receptor family.</text>
</comment>
<dbReference type="Gene3D" id="2.170.130.10">
    <property type="entry name" value="TonB-dependent receptor, plug domain"/>
    <property type="match status" value="1"/>
</dbReference>
<dbReference type="Gene3D" id="2.60.40.1120">
    <property type="entry name" value="Carboxypeptidase-like, regulatory domain"/>
    <property type="match status" value="1"/>
</dbReference>
<keyword evidence="7 8" id="KW-0998">Cell outer membrane</keyword>
<dbReference type="InterPro" id="IPR012910">
    <property type="entry name" value="Plug_dom"/>
</dbReference>
<evidence type="ECO:0000256" key="6">
    <source>
        <dbReference type="ARBA" id="ARBA00023136"/>
    </source>
</evidence>
<name>A0A935C821_9BACT</name>
<evidence type="ECO:0000313" key="12">
    <source>
        <dbReference type="EMBL" id="MBK6263443.1"/>
    </source>
</evidence>
<dbReference type="Proteomes" id="UP000611723">
    <property type="component" value="Unassembled WGS sequence"/>
</dbReference>
<reference evidence="12" key="1">
    <citation type="submission" date="2021-01" db="EMBL/GenBank/DDBJ databases">
        <title>Marivirga aurantiaca sp. nov., isolated from intertidal surface sediments.</title>
        <authorList>
            <person name="Zhang M."/>
        </authorList>
    </citation>
    <scope>NUCLEOTIDE SEQUENCE</scope>
    <source>
        <strain evidence="12">S37H4</strain>
    </source>
</reference>
<dbReference type="PROSITE" id="PS52016">
    <property type="entry name" value="TONB_DEPENDENT_REC_3"/>
    <property type="match status" value="1"/>
</dbReference>
<sequence length="865" mass="97923">MKKSALLLLICLSHLFFGYSQSNNQHEINSANESLVVVLEKLENTHKVVFKYKSEWIDTIRVNLKMKYETIDEVLSQLLLSSSLKYLKRDPNYYVILKNNSIDLNLNQKEKSKQPKLISLGNVQFENTNVTLSGFLISGEDNSPIIGATIAIDGENKAISDESGYYEIDLLTGYHDFEVKTIDAEPISYEINIYSSAKLDLTLFKTYVQLDDVVVNAKRLDENVSEVIAGKENITIEEIEKIPAFLGEADVIKSLLSLPGVNSTGEASTGFNVRGIGAGNNLILADGGLIFNTSHLLGVLSAFNPKAVNNVDFYKGVKPAKYGGRIGSVLDVQFSSGSKERTVLEGGVGILASNLNFETPIQKDKSSIQTAFRLAYPNYLKNYVRNNDLKNSAAFFGDGQIKYSDNLNENNQITFSTYLSKDNFNFANELHYDYSQLLSSISWEHVYTDDLISSAFYSYSSYASGLNSFDLDLGTEQVWNTSIEAHQLNLDYSWDKFENNEISFGVNNTFYSLKPRQFEDTNGISNNLPLEQALETAVYFDNLIHINDKFSTYLGGRFTAYSNLLDSTSINYSGFDPRVSLNYSFDNNSAVKLSYNRSRQFLHLVSNTTSISPVDIRKLSNQQIKPSISDQISFGFFKNFFNNNIETSIEVYRGWLSNVIDYRNGADLSQSKQIEEELLQGTGKNYGVEVYAKKMRGDFTGWISYTYSRSLNIVNGKLPNDRINSGLKYPSNFDQPHVLNVFTDYRFNRRLNLIFNFVYSTGRPATFPTAVYNGYGLNVVDYSTRNNYRIPNYHRADLSLHVAPSLKKYQKIRGSWTFTLYNLYGRRNAYSVFYRPSIVTNRLNSYKLSILGNVIPAITYNFKLK</sequence>
<dbReference type="Pfam" id="PF16344">
    <property type="entry name" value="FecR_C"/>
    <property type="match status" value="1"/>
</dbReference>
<dbReference type="EMBL" id="JAEQBW010000001">
    <property type="protein sequence ID" value="MBK6263443.1"/>
    <property type="molecule type" value="Genomic_DNA"/>
</dbReference>
<dbReference type="AlphaFoldDB" id="A0A935C821"/>
<dbReference type="InterPro" id="IPR036942">
    <property type="entry name" value="Beta-barrel_TonB_sf"/>
</dbReference>
<dbReference type="InterPro" id="IPR008969">
    <property type="entry name" value="CarboxyPept-like_regulatory"/>
</dbReference>
<keyword evidence="4 8" id="KW-0812">Transmembrane</keyword>
<dbReference type="Pfam" id="PF07715">
    <property type="entry name" value="Plug"/>
    <property type="match status" value="1"/>
</dbReference>
<keyword evidence="6 8" id="KW-0472">Membrane</keyword>
<feature type="signal peptide" evidence="9">
    <location>
        <begin position="1"/>
        <end position="22"/>
    </location>
</feature>
<comment type="caution">
    <text evidence="12">The sequence shown here is derived from an EMBL/GenBank/DDBJ whole genome shotgun (WGS) entry which is preliminary data.</text>
</comment>
<dbReference type="SUPFAM" id="SSF56935">
    <property type="entry name" value="Porins"/>
    <property type="match status" value="1"/>
</dbReference>
<dbReference type="InterPro" id="IPR039426">
    <property type="entry name" value="TonB-dep_rcpt-like"/>
</dbReference>
<dbReference type="InterPro" id="IPR037066">
    <property type="entry name" value="Plug_dom_sf"/>
</dbReference>
<dbReference type="GO" id="GO:0015344">
    <property type="term" value="F:siderophore uptake transmembrane transporter activity"/>
    <property type="evidence" value="ECO:0007669"/>
    <property type="project" value="TreeGrafter"/>
</dbReference>
<evidence type="ECO:0000256" key="7">
    <source>
        <dbReference type="ARBA" id="ARBA00023237"/>
    </source>
</evidence>
<evidence type="ECO:0000259" key="10">
    <source>
        <dbReference type="Pfam" id="PF07715"/>
    </source>
</evidence>
<keyword evidence="2 8" id="KW-0813">Transport</keyword>
<evidence type="ECO:0000313" key="13">
    <source>
        <dbReference type="Proteomes" id="UP000611723"/>
    </source>
</evidence>
<keyword evidence="13" id="KW-1185">Reference proteome</keyword>
<gene>
    <name evidence="12" type="ORF">JKA74_00235</name>
</gene>
<feature type="chain" id="PRO_5037058868" evidence="9">
    <location>
        <begin position="23"/>
        <end position="865"/>
    </location>
</feature>
<keyword evidence="5 9" id="KW-0732">Signal</keyword>
<feature type="domain" description="Protein FecR C-terminal" evidence="11">
    <location>
        <begin position="32"/>
        <end position="92"/>
    </location>
</feature>
<dbReference type="InterPro" id="IPR032508">
    <property type="entry name" value="FecR_C"/>
</dbReference>
<protein>
    <submittedName>
        <fullName evidence="12">TonB-dependent receptor plug domain-containing protein</fullName>
    </submittedName>
</protein>
<dbReference type="Gene3D" id="2.40.170.20">
    <property type="entry name" value="TonB-dependent receptor, beta-barrel domain"/>
    <property type="match status" value="1"/>
</dbReference>